<evidence type="ECO:0000256" key="1">
    <source>
        <dbReference type="SAM" id="MobiDB-lite"/>
    </source>
</evidence>
<comment type="caution">
    <text evidence="3">The sequence shown here is derived from an EMBL/GenBank/DDBJ whole genome shotgun (WGS) entry which is preliminary data.</text>
</comment>
<feature type="compositionally biased region" description="Basic and acidic residues" evidence="1">
    <location>
        <begin position="82"/>
        <end position="96"/>
    </location>
</feature>
<dbReference type="PANTHER" id="PTHR39079">
    <property type="entry name" value="FI08034P-RELATED"/>
    <property type="match status" value="1"/>
</dbReference>
<name>A0A9Q0NEW7_9DIPT</name>
<dbReference type="Pfam" id="PF16003">
    <property type="entry name" value="DUF4776"/>
    <property type="match status" value="1"/>
</dbReference>
<evidence type="ECO:0000259" key="2">
    <source>
        <dbReference type="Pfam" id="PF16003"/>
    </source>
</evidence>
<organism evidence="3 4">
    <name type="scientific">Pseudolycoriella hygida</name>
    <dbReference type="NCBI Taxonomy" id="35572"/>
    <lineage>
        <taxon>Eukaryota</taxon>
        <taxon>Metazoa</taxon>
        <taxon>Ecdysozoa</taxon>
        <taxon>Arthropoda</taxon>
        <taxon>Hexapoda</taxon>
        <taxon>Insecta</taxon>
        <taxon>Pterygota</taxon>
        <taxon>Neoptera</taxon>
        <taxon>Endopterygota</taxon>
        <taxon>Diptera</taxon>
        <taxon>Nematocera</taxon>
        <taxon>Sciaroidea</taxon>
        <taxon>Sciaridae</taxon>
        <taxon>Pseudolycoriella</taxon>
    </lineage>
</organism>
<reference evidence="3" key="1">
    <citation type="submission" date="2022-07" db="EMBL/GenBank/DDBJ databases">
        <authorList>
            <person name="Trinca V."/>
            <person name="Uliana J.V.C."/>
            <person name="Torres T.T."/>
            <person name="Ward R.J."/>
            <person name="Monesi N."/>
        </authorList>
    </citation>
    <scope>NUCLEOTIDE SEQUENCE</scope>
    <source>
        <strain evidence="3">HSMRA1968</strain>
        <tissue evidence="3">Whole embryos</tissue>
    </source>
</reference>
<feature type="region of interest" description="Disordered" evidence="1">
    <location>
        <begin position="82"/>
        <end position="125"/>
    </location>
</feature>
<evidence type="ECO:0000313" key="3">
    <source>
        <dbReference type="EMBL" id="KAJ6648943.1"/>
    </source>
</evidence>
<keyword evidence="4" id="KW-1185">Reference proteome</keyword>
<sequence length="451" mass="51818">MSRKRLSENSILKNLNDHVDSGDVLFVVTDGDSNNQQVIKDLSQRCKSKCLGRRKLDRNLHNKVVDASQFVSICEEEKCGEINKSGKNDDVSDKNNMRNNIQKSEKLSERMPELSSSTDNIRPQEPVDRNWKRKIILRQMKNHRISTASMEDFNRRPLMIYATERRRHEDEDFFSRKKGNMSIDSENFSGLMNQIGFSKYGFKLPKKSPYASNMKNKTKRKSRAVIKVVPRHNCLKNENTRVPSFMGWYWTKCFCEAANLGWRPGVIPKNIRDIMTYFNGPCSCMPNDTKTCATYDKNVAGGEQVIVEKPTLKVVRRDGLYYPSEDLKESQNPYLEDCPPIKFQITLNGRNSEENAFGLLGYPCAGRPAVCEQNKEMQELLKLLAEECENDNEFYKLTKTLCSKPSDLDIELIVPGVNLKDISVRKKTSYRATQYDKNDVDAPFEKAVSHA</sequence>
<dbReference type="EMBL" id="WJQU01000001">
    <property type="protein sequence ID" value="KAJ6648943.1"/>
    <property type="molecule type" value="Genomic_DNA"/>
</dbReference>
<dbReference type="AlphaFoldDB" id="A0A9Q0NEW7"/>
<protein>
    <recommendedName>
        <fullName evidence="2">DUF4776 domain-containing protein</fullName>
    </recommendedName>
</protein>
<feature type="domain" description="DUF4776" evidence="2">
    <location>
        <begin position="76"/>
        <end position="391"/>
    </location>
</feature>
<dbReference type="OrthoDB" id="7883086at2759"/>
<feature type="compositionally biased region" description="Basic and acidic residues" evidence="1">
    <location>
        <begin position="103"/>
        <end position="112"/>
    </location>
</feature>
<dbReference type="InterPro" id="IPR031949">
    <property type="entry name" value="DUF4776"/>
</dbReference>
<evidence type="ECO:0000313" key="4">
    <source>
        <dbReference type="Proteomes" id="UP001151699"/>
    </source>
</evidence>
<proteinExistence type="predicted"/>
<accession>A0A9Q0NEW7</accession>
<gene>
    <name evidence="3" type="ORF">Bhyg_04175</name>
</gene>
<dbReference type="Proteomes" id="UP001151699">
    <property type="component" value="Chromosome A"/>
</dbReference>
<dbReference type="PANTHER" id="PTHR39079:SF1">
    <property type="entry name" value="GH11706P-RELATED"/>
    <property type="match status" value="1"/>
</dbReference>